<feature type="transmembrane region" description="Helical" evidence="1">
    <location>
        <begin position="31"/>
        <end position="49"/>
    </location>
</feature>
<dbReference type="Proteomes" id="UP001153737">
    <property type="component" value="Chromosome 9"/>
</dbReference>
<accession>A0A9N9SPI5</accession>
<reference evidence="2" key="1">
    <citation type="submission" date="2022-01" db="EMBL/GenBank/DDBJ databases">
        <authorList>
            <person name="King R."/>
        </authorList>
    </citation>
    <scope>NUCLEOTIDE SEQUENCE</scope>
</reference>
<name>A0A9N9SPI5_PHACE</name>
<dbReference type="PANTHER" id="PTHR10974:SF1">
    <property type="entry name" value="FI08016P-RELATED"/>
    <property type="match status" value="1"/>
</dbReference>
<dbReference type="CDD" id="cd16021">
    <property type="entry name" value="ALP_like"/>
    <property type="match status" value="1"/>
</dbReference>
<dbReference type="PANTHER" id="PTHR10974">
    <property type="entry name" value="FI08016P-RELATED"/>
    <property type="match status" value="1"/>
</dbReference>
<dbReference type="Pfam" id="PF02995">
    <property type="entry name" value="DUF229"/>
    <property type="match status" value="1"/>
</dbReference>
<protein>
    <submittedName>
        <fullName evidence="2">Uncharacterized protein</fullName>
    </submittedName>
</protein>
<keyword evidence="3" id="KW-1185">Reference proteome</keyword>
<dbReference type="EMBL" id="OU896715">
    <property type="protein sequence ID" value="CAG9825535.1"/>
    <property type="molecule type" value="Genomic_DNA"/>
</dbReference>
<dbReference type="InterPro" id="IPR004245">
    <property type="entry name" value="DUF229"/>
</dbReference>
<dbReference type="FunFam" id="3.40.720.10:FF:000017">
    <property type="entry name" value="Predicted protein"/>
    <property type="match status" value="1"/>
</dbReference>
<dbReference type="SUPFAM" id="SSF53649">
    <property type="entry name" value="Alkaline phosphatase-like"/>
    <property type="match status" value="1"/>
</dbReference>
<dbReference type="GO" id="GO:0005615">
    <property type="term" value="C:extracellular space"/>
    <property type="evidence" value="ECO:0007669"/>
    <property type="project" value="TreeGrafter"/>
</dbReference>
<proteinExistence type="predicted"/>
<evidence type="ECO:0000313" key="3">
    <source>
        <dbReference type="Proteomes" id="UP001153737"/>
    </source>
</evidence>
<keyword evidence="1" id="KW-0472">Membrane</keyword>
<dbReference type="OrthoDB" id="413313at2759"/>
<dbReference type="Gene3D" id="3.40.720.10">
    <property type="entry name" value="Alkaline Phosphatase, subunit A"/>
    <property type="match status" value="1"/>
</dbReference>
<dbReference type="AlphaFoldDB" id="A0A9N9SPI5"/>
<gene>
    <name evidence="2" type="ORF">PHAECO_LOCUS12406</name>
</gene>
<evidence type="ECO:0000313" key="2">
    <source>
        <dbReference type="EMBL" id="CAG9825535.1"/>
    </source>
</evidence>
<dbReference type="InterPro" id="IPR017850">
    <property type="entry name" value="Alkaline_phosphatase_core_sf"/>
</dbReference>
<evidence type="ECO:0000256" key="1">
    <source>
        <dbReference type="SAM" id="Phobius"/>
    </source>
</evidence>
<organism evidence="2 3">
    <name type="scientific">Phaedon cochleariae</name>
    <name type="common">Mustard beetle</name>
    <dbReference type="NCBI Taxonomy" id="80249"/>
    <lineage>
        <taxon>Eukaryota</taxon>
        <taxon>Metazoa</taxon>
        <taxon>Ecdysozoa</taxon>
        <taxon>Arthropoda</taxon>
        <taxon>Hexapoda</taxon>
        <taxon>Insecta</taxon>
        <taxon>Pterygota</taxon>
        <taxon>Neoptera</taxon>
        <taxon>Endopterygota</taxon>
        <taxon>Coleoptera</taxon>
        <taxon>Polyphaga</taxon>
        <taxon>Cucujiformia</taxon>
        <taxon>Chrysomeloidea</taxon>
        <taxon>Chrysomelidae</taxon>
        <taxon>Chrysomelinae</taxon>
        <taxon>Chrysomelini</taxon>
        <taxon>Phaedon</taxon>
    </lineage>
</organism>
<keyword evidence="1" id="KW-0812">Transmembrane</keyword>
<keyword evidence="1" id="KW-1133">Transmembrane helix</keyword>
<reference evidence="2" key="2">
    <citation type="submission" date="2022-10" db="EMBL/GenBank/DDBJ databases">
        <authorList>
            <consortium name="ENA_rothamsted_submissions"/>
            <consortium name="culmorum"/>
            <person name="King R."/>
        </authorList>
    </citation>
    <scope>NUCLEOTIDE SEQUENCE</scope>
</reference>
<sequence>MTTIPPPFCTVFVFTRFSPEGMEADVKKVRLTYLLWIPILVCCAMLFYVDVFQVQYYNIIQSNQISDLNLDKKTLEGFLINTPGCRIPDMDPFDEHIKKYMEIPKVPLCNKGIPPLFASNLSSVYLLESSMDAYDVTDIDELKCCYKPFWRKTPTEGQNDNKITYSENCYNFSRSVTVKEEWIKIICTHNDSTIYEDLFSFIPVKIHDTTTSGDSLNILIWGVDAVSRLNLHRQMPETVKQLKQIGAVELLGYNKVGDNTFPNLMPVLTGMTEKELTENCWPKENAFFDDCPFLWKDYKKKGFVTAYGEDSSWMGLFNYQRNGFQNQTVDYAYNYFNRESERALGNSHNMNVDECVGGRLVYKDFLEYIKRFVITMDGNSLPYFGFFWAVGLSHDYLNKPKLGDGDYATLLKTLKDGGHLENTVLILMSDHGIRWGAIRETFQGMMEERLPFVFMVLPEWYKYKYQKAYQNLMINERRLTTPFDLHETLLDLLHPFNLTEENLEASGTSNKRPRGVSFFRSISKNRTCEEAGIASHWCTCQQSVEVDANATNVLEAAAFAVGNMNQQLKGYAQCAILNLDAVLSARLMTHTEEITGEHKIQDYMLTLRTLPGAGVFEVTVRYMEEKNTYSITGTISRLNLYGQQSSCITDFHLKLYCYCKSLLSHGFS</sequence>